<organism evidence="2 3">
    <name type="scientific">Nocardioides jiangxiensis</name>
    <dbReference type="NCBI Taxonomy" id="3064524"/>
    <lineage>
        <taxon>Bacteria</taxon>
        <taxon>Bacillati</taxon>
        <taxon>Actinomycetota</taxon>
        <taxon>Actinomycetes</taxon>
        <taxon>Propionibacteriales</taxon>
        <taxon>Nocardioidaceae</taxon>
        <taxon>Nocardioides</taxon>
    </lineage>
</organism>
<dbReference type="EMBL" id="JAUQTA010000001">
    <property type="protein sequence ID" value="MDO7868232.1"/>
    <property type="molecule type" value="Genomic_DNA"/>
</dbReference>
<evidence type="ECO:0000313" key="3">
    <source>
        <dbReference type="Proteomes" id="UP001233314"/>
    </source>
</evidence>
<keyword evidence="3" id="KW-1185">Reference proteome</keyword>
<reference evidence="2 3" key="1">
    <citation type="submission" date="2023-07" db="EMBL/GenBank/DDBJ databases">
        <title>Nocardioides sp. nov WY-20 isolated from soil.</title>
        <authorList>
            <person name="Liu B."/>
            <person name="Wan Y."/>
        </authorList>
    </citation>
    <scope>NUCLEOTIDE SEQUENCE [LARGE SCALE GENOMIC DNA]</scope>
    <source>
        <strain evidence="2 3">WY-20</strain>
    </source>
</reference>
<dbReference type="Proteomes" id="UP001233314">
    <property type="component" value="Unassembled WGS sequence"/>
</dbReference>
<feature type="region of interest" description="Disordered" evidence="1">
    <location>
        <begin position="107"/>
        <end position="126"/>
    </location>
</feature>
<proteinExistence type="predicted"/>
<name>A0ABT9B3Q3_9ACTN</name>
<accession>A0ABT9B3Q3</accession>
<sequence>MHVTDRLSVAADDLRRDTVLQAFELLRRRVAVECTGAPGASAGFPSLRFHALPQEAGTLHVRAHVVDAGSRWQRVVYDATFRPLASTGTPETQLVARAVGQTCALPAGTPSVVPAQRSGREQLATA</sequence>
<gene>
    <name evidence="2" type="ORF">Q5722_07595</name>
</gene>
<dbReference type="RefSeq" id="WP_305027609.1">
    <property type="nucleotide sequence ID" value="NZ_JAUQTA010000001.1"/>
</dbReference>
<evidence type="ECO:0000256" key="1">
    <source>
        <dbReference type="SAM" id="MobiDB-lite"/>
    </source>
</evidence>
<comment type="caution">
    <text evidence="2">The sequence shown here is derived from an EMBL/GenBank/DDBJ whole genome shotgun (WGS) entry which is preliminary data.</text>
</comment>
<protein>
    <submittedName>
        <fullName evidence="2">Uncharacterized protein</fullName>
    </submittedName>
</protein>
<evidence type="ECO:0000313" key="2">
    <source>
        <dbReference type="EMBL" id="MDO7868232.1"/>
    </source>
</evidence>